<name>A0ABV2Q441_9BURK</name>
<dbReference type="SUPFAM" id="SSF53448">
    <property type="entry name" value="Nucleotide-diphospho-sugar transferases"/>
    <property type="match status" value="1"/>
</dbReference>
<keyword evidence="2" id="KW-1185">Reference proteome</keyword>
<evidence type="ECO:0000313" key="2">
    <source>
        <dbReference type="Proteomes" id="UP001549320"/>
    </source>
</evidence>
<comment type="caution">
    <text evidence="1">The sequence shown here is derived from an EMBL/GenBank/DDBJ whole genome shotgun (WGS) entry which is preliminary data.</text>
</comment>
<dbReference type="Gene3D" id="3.90.550.20">
    <property type="match status" value="1"/>
</dbReference>
<dbReference type="PANTHER" id="PTHR46830">
    <property type="entry name" value="TRANSFERASE, PUTATIVE-RELATED"/>
    <property type="match status" value="1"/>
</dbReference>
<dbReference type="PANTHER" id="PTHR46830:SF2">
    <property type="entry name" value="ALPHA-1,4-N-ACETYLGLUCOSAMINYLTRANSFERASE"/>
    <property type="match status" value="1"/>
</dbReference>
<dbReference type="EMBL" id="JBEPSH010000002">
    <property type="protein sequence ID" value="MET4575796.1"/>
    <property type="molecule type" value="Genomic_DNA"/>
</dbReference>
<reference evidence="1 2" key="1">
    <citation type="submission" date="2024-06" db="EMBL/GenBank/DDBJ databases">
        <title>Sorghum-associated microbial communities from plants grown in Nebraska, USA.</title>
        <authorList>
            <person name="Schachtman D."/>
        </authorList>
    </citation>
    <scope>NUCLEOTIDE SEQUENCE [LARGE SCALE GENOMIC DNA]</scope>
    <source>
        <strain evidence="1 2">2709</strain>
    </source>
</reference>
<dbReference type="InterPro" id="IPR007577">
    <property type="entry name" value="GlycoTrfase_DXD_sugar-bd_CS"/>
</dbReference>
<dbReference type="Pfam" id="PF04488">
    <property type="entry name" value="Gly_transf_sug"/>
    <property type="match status" value="1"/>
</dbReference>
<sequence>MPEKLPTESSAFHFVFGLKPQNEPLHLMHYLCLRSCRHVHPGSKIHLHYRHLPHGPWWDRIAAELILHQVDEQTPGFDPTRYQDTREGRFIASAGLDYAHEADFIRLRALVDHGGIYADMDTFFVRPYPRTLYQHDCVLGEESPMRDPQTGIQRPSLCNAVIIARPGAKFLSDWLSNAIDTFDGTWSRHSCQAASLLWSRTPASLHVVPWWWFYGFPANRQGITQLFEEDAPLPEGLCSIHLWAHLWWRADRTDFSAFHEGLLNETHIRSAKTTYAKLASQFLEPS</sequence>
<protein>
    <recommendedName>
        <fullName evidence="3">Glycosyl transferase</fullName>
    </recommendedName>
</protein>
<evidence type="ECO:0008006" key="3">
    <source>
        <dbReference type="Google" id="ProtNLM"/>
    </source>
</evidence>
<proteinExistence type="predicted"/>
<gene>
    <name evidence="1" type="ORF">ABIE13_000896</name>
</gene>
<organism evidence="1 2">
    <name type="scientific">Ottowia thiooxydans</name>
    <dbReference type="NCBI Taxonomy" id="219182"/>
    <lineage>
        <taxon>Bacteria</taxon>
        <taxon>Pseudomonadati</taxon>
        <taxon>Pseudomonadota</taxon>
        <taxon>Betaproteobacteria</taxon>
        <taxon>Burkholderiales</taxon>
        <taxon>Comamonadaceae</taxon>
        <taxon>Ottowia</taxon>
    </lineage>
</organism>
<dbReference type="InterPro" id="IPR029044">
    <property type="entry name" value="Nucleotide-diphossugar_trans"/>
</dbReference>
<evidence type="ECO:0000313" key="1">
    <source>
        <dbReference type="EMBL" id="MET4575796.1"/>
    </source>
</evidence>
<accession>A0ABV2Q441</accession>
<dbReference type="Proteomes" id="UP001549320">
    <property type="component" value="Unassembled WGS sequence"/>
</dbReference>
<dbReference type="RefSeq" id="WP_354441481.1">
    <property type="nucleotide sequence ID" value="NZ_JBEPSH010000002.1"/>
</dbReference>